<feature type="region of interest" description="Disordered" evidence="1">
    <location>
        <begin position="164"/>
        <end position="205"/>
    </location>
</feature>
<accession>A0ABU0KEP6</accession>
<dbReference type="InterPro" id="IPR011037">
    <property type="entry name" value="Pyrv_Knase-like_insert_dom_sf"/>
</dbReference>
<evidence type="ECO:0000259" key="2">
    <source>
        <dbReference type="PROSITE" id="PS51340"/>
    </source>
</evidence>
<dbReference type="PROSITE" id="PS51340">
    <property type="entry name" value="MOSC"/>
    <property type="match status" value="1"/>
</dbReference>
<comment type="caution">
    <text evidence="3">The sequence shown here is derived from an EMBL/GenBank/DDBJ whole genome shotgun (WGS) entry which is preliminary data.</text>
</comment>
<dbReference type="SUPFAM" id="SSF50800">
    <property type="entry name" value="PK beta-barrel domain-like"/>
    <property type="match status" value="1"/>
</dbReference>
<evidence type="ECO:0000313" key="4">
    <source>
        <dbReference type="Proteomes" id="UP001236795"/>
    </source>
</evidence>
<protein>
    <submittedName>
        <fullName evidence="3">MOSC domain-containing protein YiiM</fullName>
    </submittedName>
</protein>
<dbReference type="Proteomes" id="UP001236795">
    <property type="component" value="Unassembled WGS sequence"/>
</dbReference>
<name>A0ABU0KEP6_9ACTN</name>
<dbReference type="RefSeq" id="WP_019523626.1">
    <property type="nucleotide sequence ID" value="NZ_JAUSWC010000008.1"/>
</dbReference>
<dbReference type="InterPro" id="IPR005302">
    <property type="entry name" value="MoCF_Sase_C"/>
</dbReference>
<organism evidence="3 4">
    <name type="scientific">Streptomyces thermodiastaticus</name>
    <dbReference type="NCBI Taxonomy" id="44061"/>
    <lineage>
        <taxon>Bacteria</taxon>
        <taxon>Bacillati</taxon>
        <taxon>Actinomycetota</taxon>
        <taxon>Actinomycetes</taxon>
        <taxon>Kitasatosporales</taxon>
        <taxon>Streptomycetaceae</taxon>
        <taxon>Streptomyces</taxon>
    </lineage>
</organism>
<keyword evidence="4" id="KW-1185">Reference proteome</keyword>
<evidence type="ECO:0000313" key="3">
    <source>
        <dbReference type="EMBL" id="MDQ0487813.1"/>
    </source>
</evidence>
<gene>
    <name evidence="3" type="ORF">QO019_002668</name>
</gene>
<reference evidence="3 4" key="1">
    <citation type="submission" date="2023-07" db="EMBL/GenBank/DDBJ databases">
        <title>Genomic Encyclopedia of Type Strains, Phase IV (KMG-IV): sequencing the most valuable type-strain genomes for metagenomic binning, comparative biology and taxonomic classification.</title>
        <authorList>
            <person name="Goeker M."/>
        </authorList>
    </citation>
    <scope>NUCLEOTIDE SEQUENCE [LARGE SCALE GENOMIC DNA]</scope>
    <source>
        <strain evidence="3 4">DSM 40573</strain>
    </source>
</reference>
<dbReference type="EMBL" id="JAUSWC010000008">
    <property type="protein sequence ID" value="MDQ0487813.1"/>
    <property type="molecule type" value="Genomic_DNA"/>
</dbReference>
<feature type="compositionally biased region" description="Low complexity" evidence="1">
    <location>
        <begin position="196"/>
        <end position="205"/>
    </location>
</feature>
<evidence type="ECO:0000256" key="1">
    <source>
        <dbReference type="SAM" id="MobiDB-lite"/>
    </source>
</evidence>
<proteinExistence type="predicted"/>
<sequence>MIDVEVVQLLVSPAHRLAGRPSEGPAPGPDDERVGRAEVRARLGLVGDRYFAQAAHRDASVTMMSAENLPTDVDPAADLRQTRRNVLLRGVDVDALIGATVSLDCGEGPVRFSLNRPARPCAWMNVTVGPGAQKALRDKGGVRCTPLDDGVLLVGPARFEVLSEPAPGRGRRTAGAWSERAPAVSREDVVAPRPAPGAVGRGAAT</sequence>
<feature type="domain" description="MOSC" evidence="2">
    <location>
        <begin position="31"/>
        <end position="162"/>
    </location>
</feature>